<name>A0A090ZC98_9BACI</name>
<gene>
    <name evidence="2" type="ORF">D0U04_27925</name>
    <name evidence="1" type="ORF">DJ93_5084</name>
</gene>
<evidence type="ECO:0000313" key="1">
    <source>
        <dbReference type="EMBL" id="KFN01916.1"/>
    </source>
</evidence>
<reference evidence="1 3" key="1">
    <citation type="submission" date="2014-04" db="EMBL/GenBank/DDBJ databases">
        <authorList>
            <person name="Bishop-Lilly K.A."/>
            <person name="Broomall S.M."/>
            <person name="Chain P.S."/>
            <person name="Chertkov O."/>
            <person name="Coyne S.R."/>
            <person name="Daligault H.E."/>
            <person name="Davenport K.W."/>
            <person name="Erkkila T."/>
            <person name="Frey K.G."/>
            <person name="Gibbons H.S."/>
            <person name="Gu W."/>
            <person name="Jaissle J."/>
            <person name="Johnson S.L."/>
            <person name="Koroleva G.I."/>
            <person name="Ladner J.T."/>
            <person name="Lo C.-C."/>
            <person name="Minogue T.D."/>
            <person name="Munk C."/>
            <person name="Palacios G.F."/>
            <person name="Redden C.L."/>
            <person name="Rosenzweig C.N."/>
            <person name="Scholz M.B."/>
            <person name="Teshima H."/>
            <person name="Xu Y."/>
        </authorList>
    </citation>
    <scope>NUCLEOTIDE SEQUENCE [LARGE SCALE GENOMIC DNA]</scope>
    <source>
        <strain evidence="1 3">BHP</strain>
    </source>
</reference>
<dbReference type="RefSeq" id="WP_042983845.1">
    <property type="nucleotide sequence ID" value="NZ_JMQC01000008.1"/>
</dbReference>
<evidence type="ECO:0000313" key="2">
    <source>
        <dbReference type="EMBL" id="RFT62425.1"/>
    </source>
</evidence>
<evidence type="ECO:0000313" key="3">
    <source>
        <dbReference type="Proteomes" id="UP000029389"/>
    </source>
</evidence>
<organism evidence="1 3">
    <name type="scientific">Bacillus clarus</name>
    <dbReference type="NCBI Taxonomy" id="2338372"/>
    <lineage>
        <taxon>Bacteria</taxon>
        <taxon>Bacillati</taxon>
        <taxon>Bacillota</taxon>
        <taxon>Bacilli</taxon>
        <taxon>Bacillales</taxon>
        <taxon>Bacillaceae</taxon>
        <taxon>Bacillus</taxon>
        <taxon>Bacillus cereus group</taxon>
    </lineage>
</organism>
<dbReference type="InterPro" id="IPR021525">
    <property type="entry name" value="DUF3189"/>
</dbReference>
<dbReference type="Proteomes" id="UP000029389">
    <property type="component" value="Unassembled WGS sequence"/>
</dbReference>
<reference evidence="2 4" key="2">
    <citation type="submission" date="2018-08" db="EMBL/GenBank/DDBJ databases">
        <title>Bacillus clarus sp. nov. strain PS00077A.</title>
        <authorList>
            <person name="Mendez Acevedo M."/>
            <person name="Carroll L."/>
            <person name="Mukherjee M."/>
            <person name="Wiedmann M."/>
            <person name="Kovac J."/>
        </authorList>
    </citation>
    <scope>NUCLEOTIDE SEQUENCE [LARGE SCALE GENOMIC DNA]</scope>
    <source>
        <strain evidence="2 4">PS00077A</strain>
    </source>
</reference>
<protein>
    <submittedName>
        <fullName evidence="2">DUF3189 family protein</fullName>
    </submittedName>
</protein>
<dbReference type="Proteomes" id="UP000264294">
    <property type="component" value="Unassembled WGS sequence"/>
</dbReference>
<dbReference type="AlphaFoldDB" id="A0A090ZC98"/>
<sequence length="168" mass="18855">MIFIYTDYGGTHTTSLAAAYHLNKLPTDRKLTKEEILNVEYFNKLKTSDMGKIIFHGRDEGGNPVYTIGCGASNVVVPAMKNLGEVLQHHYQKNDKIIFSNTSPTVPIPMTLGGLFSRRLHIDFIGVPLLVWGAKLCCDNIQRLVSYTKEAGRMTNDYVVILDNETFK</sequence>
<dbReference type="PATRIC" id="fig|1405.8.peg.5235"/>
<proteinExistence type="predicted"/>
<accession>A0A090ZC98</accession>
<dbReference type="STRING" id="1405.B7492_14345"/>
<evidence type="ECO:0000313" key="4">
    <source>
        <dbReference type="Proteomes" id="UP000264294"/>
    </source>
</evidence>
<keyword evidence="4" id="KW-1185">Reference proteome</keyword>
<dbReference type="Pfam" id="PF11385">
    <property type="entry name" value="DUF3189"/>
    <property type="match status" value="1"/>
</dbReference>
<comment type="caution">
    <text evidence="1">The sequence shown here is derived from an EMBL/GenBank/DDBJ whole genome shotgun (WGS) entry which is preliminary data.</text>
</comment>
<dbReference type="EMBL" id="QVOD01000068">
    <property type="protein sequence ID" value="RFT62425.1"/>
    <property type="molecule type" value="Genomic_DNA"/>
</dbReference>
<dbReference type="EMBL" id="JMQC01000008">
    <property type="protein sequence ID" value="KFN01916.1"/>
    <property type="molecule type" value="Genomic_DNA"/>
</dbReference>